<sequence>MISEGRAERRKPPRVTVVTPTYNRADLIGLTIQSVLSQTFRDFEYLIIDDGSSDTTEAVVLGFGDPRLVYLRHENRGEAATTNRGWAMARGEYFAVLSSDDLVTPNWLERIVALMDEKPELLVAYPDYDVIDGAGCRQQDILLPDYDRDLMIGCFRTIPGVGTLIRRATLPDMHRLRNPDYRHAPDLDSWLHLSLRGPFARLPERLASWRSHAGSITVAERNRARADELLRIASRFFDTSGLPADVIRLRRFAMAEAQALAAWILQDSNPLRAALHLRQSYSISPAQLSFVPAYWRREEQPDNRFLLRLLVRSLRHRTLRRLRSVAMRLPARVRRPLRRGAEQLGLVAPIPASMTPPAAPPPPPVESNAPLPAPLSVDVTPPAEASALPPAPLGDEAQQRLDALLPQLRDDLSAFRHIVAPLSPTPTVLNHLRAGVHRLATPSLGLLMSRAIDHLPSRIDHLLLLPWISGVGGSETVTARLIEALRRLRDEAGICIIAPDGSQPATGARHHNGIAFLGLSDIDASMDDGARQEILDRILIQRRPGTVHCINSRIGWLAFRDRARQYAADSALFANIYSDIRLGDGAPAALYYYDFLPHCIEHLAGVLGDNFTILRKAAAAFGAGASAGERMHVVRTPVIGLGGGDPARDLRLFQPSAERRSLWLSRIAAEKRLDIVARLAERLPARRFEMFGDSGMASVDLSELRAQPNVTIPGAFRSLGDIAMDGFDSYVFTTSGEGMPVALLEVAACGLPVIAPDIGGIGEFVTDDTGWLVPTAGTVAQYADALAQIEAAPEEARRRVQAAQALLLRDYSRDALDRSLASIPGYLGRSDDRH</sequence>
<evidence type="ECO:0000256" key="1">
    <source>
        <dbReference type="SAM" id="MobiDB-lite"/>
    </source>
</evidence>
<dbReference type="CDD" id="cd03801">
    <property type="entry name" value="GT4_PimA-like"/>
    <property type="match status" value="1"/>
</dbReference>
<dbReference type="InterPro" id="IPR001173">
    <property type="entry name" value="Glyco_trans_2-like"/>
</dbReference>
<dbReference type="EC" id="2.4.-.-" evidence="3"/>
<dbReference type="SUPFAM" id="SSF53448">
    <property type="entry name" value="Nucleotide-diphospho-sugar transferases"/>
    <property type="match status" value="1"/>
</dbReference>
<keyword evidence="3" id="KW-0328">Glycosyltransferase</keyword>
<dbReference type="Proteomes" id="UP000766336">
    <property type="component" value="Unassembled WGS sequence"/>
</dbReference>
<dbReference type="Gene3D" id="3.90.550.10">
    <property type="entry name" value="Spore Coat Polysaccharide Biosynthesis Protein SpsA, Chain A"/>
    <property type="match status" value="1"/>
</dbReference>
<proteinExistence type="predicted"/>
<dbReference type="Pfam" id="PF00535">
    <property type="entry name" value="Glycos_transf_2"/>
    <property type="match status" value="1"/>
</dbReference>
<protein>
    <submittedName>
        <fullName evidence="3">Glycosyltransferase</fullName>
        <ecNumber evidence="3">2.4.-.-</ecNumber>
    </submittedName>
</protein>
<keyword evidence="4" id="KW-1185">Reference proteome</keyword>
<dbReference type="PANTHER" id="PTHR22916:SF3">
    <property type="entry name" value="UDP-GLCNAC:BETAGAL BETA-1,3-N-ACETYLGLUCOSAMINYLTRANSFERASE-LIKE PROTEIN 1"/>
    <property type="match status" value="1"/>
</dbReference>
<organism evidence="3 4">
    <name type="scientific">Roseococcus pinisoli</name>
    <dbReference type="NCBI Taxonomy" id="2835040"/>
    <lineage>
        <taxon>Bacteria</taxon>
        <taxon>Pseudomonadati</taxon>
        <taxon>Pseudomonadota</taxon>
        <taxon>Alphaproteobacteria</taxon>
        <taxon>Acetobacterales</taxon>
        <taxon>Roseomonadaceae</taxon>
        <taxon>Roseococcus</taxon>
    </lineage>
</organism>
<feature type="domain" description="Glycosyltransferase 2-like" evidence="2">
    <location>
        <begin position="16"/>
        <end position="123"/>
    </location>
</feature>
<dbReference type="GO" id="GO:0016757">
    <property type="term" value="F:glycosyltransferase activity"/>
    <property type="evidence" value="ECO:0007669"/>
    <property type="project" value="UniProtKB-KW"/>
</dbReference>
<dbReference type="Pfam" id="PF13692">
    <property type="entry name" value="Glyco_trans_1_4"/>
    <property type="match status" value="1"/>
</dbReference>
<dbReference type="PANTHER" id="PTHR22916">
    <property type="entry name" value="GLYCOSYLTRANSFERASE"/>
    <property type="match status" value="1"/>
</dbReference>
<dbReference type="SUPFAM" id="SSF53756">
    <property type="entry name" value="UDP-Glycosyltransferase/glycogen phosphorylase"/>
    <property type="match status" value="1"/>
</dbReference>
<accession>A0ABS5QCF2</accession>
<evidence type="ECO:0000313" key="3">
    <source>
        <dbReference type="EMBL" id="MBS7810273.1"/>
    </source>
</evidence>
<dbReference type="EMBL" id="JAHCDA010000001">
    <property type="protein sequence ID" value="MBS7810273.1"/>
    <property type="molecule type" value="Genomic_DNA"/>
</dbReference>
<dbReference type="InterPro" id="IPR029044">
    <property type="entry name" value="Nucleotide-diphossugar_trans"/>
</dbReference>
<dbReference type="Gene3D" id="3.40.50.2000">
    <property type="entry name" value="Glycogen Phosphorylase B"/>
    <property type="match status" value="1"/>
</dbReference>
<comment type="caution">
    <text evidence="3">The sequence shown here is derived from an EMBL/GenBank/DDBJ whole genome shotgun (WGS) entry which is preliminary data.</text>
</comment>
<gene>
    <name evidence="3" type="ORF">KHU32_04945</name>
</gene>
<dbReference type="RefSeq" id="WP_213668902.1">
    <property type="nucleotide sequence ID" value="NZ_JAHCDA010000001.1"/>
</dbReference>
<reference evidence="3 4" key="1">
    <citation type="submission" date="2021-05" db="EMBL/GenBank/DDBJ databases">
        <title>Roseococcus sp. XZZS9, whole genome shotgun sequencing project.</title>
        <authorList>
            <person name="Zhao G."/>
            <person name="Shen L."/>
        </authorList>
    </citation>
    <scope>NUCLEOTIDE SEQUENCE [LARGE SCALE GENOMIC DNA]</scope>
    <source>
        <strain evidence="3 4">XZZS9</strain>
    </source>
</reference>
<evidence type="ECO:0000259" key="2">
    <source>
        <dbReference type="Pfam" id="PF00535"/>
    </source>
</evidence>
<feature type="region of interest" description="Disordered" evidence="1">
    <location>
        <begin position="351"/>
        <end position="391"/>
    </location>
</feature>
<name>A0ABS5QCF2_9PROT</name>
<evidence type="ECO:0000313" key="4">
    <source>
        <dbReference type="Proteomes" id="UP000766336"/>
    </source>
</evidence>
<keyword evidence="3" id="KW-0808">Transferase</keyword>